<keyword evidence="1" id="KW-0732">Signal</keyword>
<proteinExistence type="predicted"/>
<reference evidence="2" key="1">
    <citation type="submission" date="2021-03" db="EMBL/GenBank/DDBJ databases">
        <authorList>
            <person name="Tagirdzhanova G."/>
        </authorList>
    </citation>
    <scope>NUCLEOTIDE SEQUENCE</scope>
</reference>
<evidence type="ECO:0000256" key="1">
    <source>
        <dbReference type="SAM" id="SignalP"/>
    </source>
</evidence>
<organism evidence="2 3">
    <name type="scientific">Alectoria fallacina</name>
    <dbReference type="NCBI Taxonomy" id="1903189"/>
    <lineage>
        <taxon>Eukaryota</taxon>
        <taxon>Fungi</taxon>
        <taxon>Dikarya</taxon>
        <taxon>Ascomycota</taxon>
        <taxon>Pezizomycotina</taxon>
        <taxon>Lecanoromycetes</taxon>
        <taxon>OSLEUM clade</taxon>
        <taxon>Lecanoromycetidae</taxon>
        <taxon>Lecanorales</taxon>
        <taxon>Lecanorineae</taxon>
        <taxon>Parmeliaceae</taxon>
        <taxon>Alectoria</taxon>
    </lineage>
</organism>
<sequence length="216" mass="23908">MYTTDACMLLLLLRSSILLVASAVLAGSADPSTSSDGIILEQQNSTPWTPLPLTIPLNATLPSPNIYTPISLPPSFPIIGTDISLRVTYIGESWFTLSILHRLFSSAYFRIKEAVAAYPDDPVKPLPWFHSLYDKQWRDALAIRIRGNQGKVLTWLQLERVLDGLRGFMVEGEPMQLHPVNFEVNVVGEGTVAAGVLWYSQSSPAGKVEERRRGVE</sequence>
<evidence type="ECO:0000313" key="2">
    <source>
        <dbReference type="EMBL" id="CAF9937954.1"/>
    </source>
</evidence>
<protein>
    <submittedName>
        <fullName evidence="2">Uncharacterized protein</fullName>
    </submittedName>
</protein>
<accession>A0A8H3G7H9</accession>
<gene>
    <name evidence="2" type="ORF">ALECFALPRED_007460</name>
</gene>
<dbReference type="AlphaFoldDB" id="A0A8H3G7H9"/>
<feature type="signal peptide" evidence="1">
    <location>
        <begin position="1"/>
        <end position="22"/>
    </location>
</feature>
<feature type="chain" id="PRO_5034299545" evidence="1">
    <location>
        <begin position="23"/>
        <end position="216"/>
    </location>
</feature>
<evidence type="ECO:0000313" key="3">
    <source>
        <dbReference type="Proteomes" id="UP000664203"/>
    </source>
</evidence>
<dbReference type="EMBL" id="CAJPDR010000495">
    <property type="protein sequence ID" value="CAF9937954.1"/>
    <property type="molecule type" value="Genomic_DNA"/>
</dbReference>
<name>A0A8H3G7H9_9LECA</name>
<comment type="caution">
    <text evidence="2">The sequence shown here is derived from an EMBL/GenBank/DDBJ whole genome shotgun (WGS) entry which is preliminary data.</text>
</comment>
<dbReference type="Proteomes" id="UP000664203">
    <property type="component" value="Unassembled WGS sequence"/>
</dbReference>
<keyword evidence="3" id="KW-1185">Reference proteome</keyword>